<accession>A0ABU3Q3H0</accession>
<dbReference type="Pfam" id="PF13305">
    <property type="entry name" value="TetR_C_33"/>
    <property type="match status" value="1"/>
</dbReference>
<feature type="DNA-binding region" description="H-T-H motif" evidence="4">
    <location>
        <begin position="43"/>
        <end position="62"/>
    </location>
</feature>
<dbReference type="Proteomes" id="UP001259572">
    <property type="component" value="Unassembled WGS sequence"/>
</dbReference>
<dbReference type="PANTHER" id="PTHR30055:SF220">
    <property type="entry name" value="TETR-FAMILY REGULATORY PROTEIN"/>
    <property type="match status" value="1"/>
</dbReference>
<dbReference type="InterPro" id="IPR025996">
    <property type="entry name" value="MT1864/Rv1816-like_C"/>
</dbReference>
<dbReference type="InterPro" id="IPR001647">
    <property type="entry name" value="HTH_TetR"/>
</dbReference>
<evidence type="ECO:0000259" key="5">
    <source>
        <dbReference type="PROSITE" id="PS50977"/>
    </source>
</evidence>
<dbReference type="InterPro" id="IPR050109">
    <property type="entry name" value="HTH-type_TetR-like_transc_reg"/>
</dbReference>
<evidence type="ECO:0000256" key="4">
    <source>
        <dbReference type="PROSITE-ProRule" id="PRU00335"/>
    </source>
</evidence>
<evidence type="ECO:0000256" key="1">
    <source>
        <dbReference type="ARBA" id="ARBA00023015"/>
    </source>
</evidence>
<feature type="domain" description="HTH tetR-type" evidence="5">
    <location>
        <begin position="20"/>
        <end position="80"/>
    </location>
</feature>
<protein>
    <submittedName>
        <fullName evidence="6">TetR/AcrR family transcriptional regulator</fullName>
    </submittedName>
</protein>
<dbReference type="PANTHER" id="PTHR30055">
    <property type="entry name" value="HTH-TYPE TRANSCRIPTIONAL REGULATOR RUTR"/>
    <property type="match status" value="1"/>
</dbReference>
<gene>
    <name evidence="6" type="ORF">RQX22_03215</name>
</gene>
<comment type="caution">
    <text evidence="6">The sequence shown here is derived from an EMBL/GenBank/DDBJ whole genome shotgun (WGS) entry which is preliminary data.</text>
</comment>
<keyword evidence="1" id="KW-0805">Transcription regulation</keyword>
<dbReference type="EMBL" id="JAVUPU010000002">
    <property type="protein sequence ID" value="MDT9597956.1"/>
    <property type="molecule type" value="Genomic_DNA"/>
</dbReference>
<organism evidence="6 7">
    <name type="scientific">Sphingosinicella rhizophila</name>
    <dbReference type="NCBI Taxonomy" id="3050082"/>
    <lineage>
        <taxon>Bacteria</taxon>
        <taxon>Pseudomonadati</taxon>
        <taxon>Pseudomonadota</taxon>
        <taxon>Alphaproteobacteria</taxon>
        <taxon>Sphingomonadales</taxon>
        <taxon>Sphingosinicellaceae</taxon>
        <taxon>Sphingosinicella</taxon>
    </lineage>
</organism>
<dbReference type="InterPro" id="IPR009057">
    <property type="entry name" value="Homeodomain-like_sf"/>
</dbReference>
<dbReference type="Gene3D" id="1.10.357.10">
    <property type="entry name" value="Tetracycline Repressor, domain 2"/>
    <property type="match status" value="1"/>
</dbReference>
<dbReference type="PROSITE" id="PS50977">
    <property type="entry name" value="HTH_TETR_2"/>
    <property type="match status" value="1"/>
</dbReference>
<dbReference type="SUPFAM" id="SSF48498">
    <property type="entry name" value="Tetracyclin repressor-like, C-terminal domain"/>
    <property type="match status" value="1"/>
</dbReference>
<keyword evidence="7" id="KW-1185">Reference proteome</keyword>
<evidence type="ECO:0000313" key="6">
    <source>
        <dbReference type="EMBL" id="MDT9597956.1"/>
    </source>
</evidence>
<dbReference type="SUPFAM" id="SSF46689">
    <property type="entry name" value="Homeodomain-like"/>
    <property type="match status" value="1"/>
</dbReference>
<dbReference type="InterPro" id="IPR036271">
    <property type="entry name" value="Tet_transcr_reg_TetR-rel_C_sf"/>
</dbReference>
<evidence type="ECO:0000256" key="3">
    <source>
        <dbReference type="ARBA" id="ARBA00023163"/>
    </source>
</evidence>
<evidence type="ECO:0000313" key="7">
    <source>
        <dbReference type="Proteomes" id="UP001259572"/>
    </source>
</evidence>
<dbReference type="Pfam" id="PF00440">
    <property type="entry name" value="TetR_N"/>
    <property type="match status" value="1"/>
</dbReference>
<evidence type="ECO:0000256" key="2">
    <source>
        <dbReference type="ARBA" id="ARBA00023125"/>
    </source>
</evidence>
<dbReference type="RefSeq" id="WP_315723617.1">
    <property type="nucleotide sequence ID" value="NZ_JAVUPU010000002.1"/>
</dbReference>
<reference evidence="6 7" key="1">
    <citation type="submission" date="2023-05" db="EMBL/GenBank/DDBJ databases">
        <authorList>
            <person name="Guo Y."/>
        </authorList>
    </citation>
    <scope>NUCLEOTIDE SEQUENCE [LARGE SCALE GENOMIC DNA]</scope>
    <source>
        <strain evidence="6 7">GR2756</strain>
    </source>
</reference>
<name>A0ABU3Q3H0_9SPHN</name>
<sequence length="206" mass="21819">MAKDLNSVNITSSPRSYHHGALRQALIEAAEAVITERGVDGFSLRETARRAGVSPAAPGHHFKDARGLLTAVATQAFQAFGDALSAADMGGDRKARIRAQGMAYVRFALAHPAKFDLLWRKALIDDADPDYAAAGKRAFLILDKAVRGDRPSAGDLDPSMAPSIAAWSIVHGFARLAMDGLFGTGPGAAERAAEALLPHILDHLDV</sequence>
<keyword evidence="3" id="KW-0804">Transcription</keyword>
<proteinExistence type="predicted"/>
<keyword evidence="2 4" id="KW-0238">DNA-binding</keyword>